<evidence type="ECO:0000256" key="6">
    <source>
        <dbReference type="ARBA" id="ARBA00022840"/>
    </source>
</evidence>
<keyword evidence="3" id="KW-0813">Transport</keyword>
<sequence length="649" mass="69712">MPEKTESPAIEIIGVSFTYPGSEQPVLNGANLSVAPGSFTAIIGGNGCGKSTLCKLFNGLIPHYYSGDFEGEVKLGGVPSQGQSVAELSRKVGYVYQDFENQLVRPTVLDEACFAPLNYGLPDYRERALRALDLCGLAPLASRFIWELSGGQKHLLALAGALALEPDILVVDEPVSQLDPRHARQVYEVLRRLNRIHGKTVIVIEHHTEFIADYCRDVCLMEQGRVLWKLPVTEALNRLDDLARLGIQPPEATQAAARLAALRGTAAQPLYPVTTGEALRHFGGLLEGPIGEADDRSRATGDTRDIGSTEAGTFGAIGTIDAADAADAIDAIDATVVRDAISAAPTARNPVGGPAEPKPDQRPPAAVIRLSQAALNYRTLRKAEHTVLRGLTLDIAEGERVALVGNNGAGKSSLLRLIAGIARPSGGSVDVLGLDTRSTSVEELSKHVAFVFQNPEDMFIEDSVRKEVAYCLKKRGYPDAGATVETMLRSFRLEELQDRDARLLSGGQQRRVSLAIGAAVRPAVMLLDEPTANLDLATREELLGTLRELERHVRTVLIATHDMQLVAGWATRVIVLHEGRVAADGTAAEVFADPELIRRAGLALTQSMELSAGLGLRPPCAAPQELADRLHRILAEKEAPSHGARPQLV</sequence>
<dbReference type="CDD" id="cd03225">
    <property type="entry name" value="ABC_cobalt_CbiO_domain1"/>
    <property type="match status" value="2"/>
</dbReference>
<dbReference type="GO" id="GO:0005524">
    <property type="term" value="F:ATP binding"/>
    <property type="evidence" value="ECO:0007669"/>
    <property type="project" value="UniProtKB-KW"/>
</dbReference>
<keyword evidence="11" id="KW-1185">Reference proteome</keyword>
<evidence type="ECO:0000313" key="10">
    <source>
        <dbReference type="EMBL" id="TYA11733.1"/>
    </source>
</evidence>
<organism evidence="10 11">
    <name type="scientific">Paenibacillus faecis</name>
    <dbReference type="NCBI Taxonomy" id="862114"/>
    <lineage>
        <taxon>Bacteria</taxon>
        <taxon>Bacillati</taxon>
        <taxon>Bacillota</taxon>
        <taxon>Bacilli</taxon>
        <taxon>Bacillales</taxon>
        <taxon>Paenibacillaceae</taxon>
        <taxon>Paenibacillus</taxon>
    </lineage>
</organism>
<feature type="domain" description="ABC transporter" evidence="9">
    <location>
        <begin position="368"/>
        <end position="603"/>
    </location>
</feature>
<evidence type="ECO:0000259" key="9">
    <source>
        <dbReference type="PROSITE" id="PS50893"/>
    </source>
</evidence>
<dbReference type="InterPro" id="IPR027417">
    <property type="entry name" value="P-loop_NTPase"/>
</dbReference>
<proteinExistence type="inferred from homology"/>
<dbReference type="OrthoDB" id="501320at2"/>
<evidence type="ECO:0000256" key="5">
    <source>
        <dbReference type="ARBA" id="ARBA00022741"/>
    </source>
</evidence>
<dbReference type="InterPro" id="IPR003593">
    <property type="entry name" value="AAA+_ATPase"/>
</dbReference>
<comment type="similarity">
    <text evidence="2">Belongs to the ABC transporter superfamily.</text>
</comment>
<dbReference type="InterPro" id="IPR015856">
    <property type="entry name" value="ABC_transpr_CbiO/EcfA_su"/>
</dbReference>
<comment type="caution">
    <text evidence="10">The sequence shown here is derived from an EMBL/GenBank/DDBJ whole genome shotgun (WGS) entry which is preliminary data.</text>
</comment>
<comment type="subcellular location">
    <subcellularLocation>
        <location evidence="1">Cell membrane</location>
        <topology evidence="1">Peripheral membrane protein</topology>
    </subcellularLocation>
</comment>
<reference evidence="10 11" key="1">
    <citation type="submission" date="2019-08" db="EMBL/GenBank/DDBJ databases">
        <title>Genome sequencing of Paenibacillus faecis DSM 23593(T).</title>
        <authorList>
            <person name="Kook J.-K."/>
            <person name="Park S.-N."/>
            <person name="Lim Y.K."/>
        </authorList>
    </citation>
    <scope>NUCLEOTIDE SEQUENCE [LARGE SCALE GENOMIC DNA]</scope>
    <source>
        <strain evidence="10 11">DSM 23593</strain>
    </source>
</reference>
<dbReference type="InterPro" id="IPR017871">
    <property type="entry name" value="ABC_transporter-like_CS"/>
</dbReference>
<dbReference type="InterPro" id="IPR050095">
    <property type="entry name" value="ECF_ABC_transporter_ATP-bd"/>
</dbReference>
<dbReference type="InterPro" id="IPR003439">
    <property type="entry name" value="ABC_transporter-like_ATP-bd"/>
</dbReference>
<evidence type="ECO:0000256" key="2">
    <source>
        <dbReference type="ARBA" id="ARBA00005417"/>
    </source>
</evidence>
<dbReference type="PROSITE" id="PS50893">
    <property type="entry name" value="ABC_TRANSPORTER_2"/>
    <property type="match status" value="2"/>
</dbReference>
<dbReference type="SUPFAM" id="SSF52540">
    <property type="entry name" value="P-loop containing nucleoside triphosphate hydrolases"/>
    <property type="match status" value="2"/>
</dbReference>
<dbReference type="PANTHER" id="PTHR43553:SF24">
    <property type="entry name" value="ENERGY-COUPLING FACTOR TRANSPORTER ATP-BINDING PROTEIN ECFA1"/>
    <property type="match status" value="1"/>
</dbReference>
<protein>
    <submittedName>
        <fullName evidence="10">ABC transporter ATP-binding protein</fullName>
    </submittedName>
</protein>
<dbReference type="Gene3D" id="3.40.50.300">
    <property type="entry name" value="P-loop containing nucleotide triphosphate hydrolases"/>
    <property type="match status" value="2"/>
</dbReference>
<evidence type="ECO:0000313" key="11">
    <source>
        <dbReference type="Proteomes" id="UP000325218"/>
    </source>
</evidence>
<dbReference type="PANTHER" id="PTHR43553">
    <property type="entry name" value="HEAVY METAL TRANSPORTER"/>
    <property type="match status" value="1"/>
</dbReference>
<keyword evidence="5" id="KW-0547">Nucleotide-binding</keyword>
<keyword evidence="8" id="KW-0472">Membrane</keyword>
<keyword evidence="7" id="KW-1278">Translocase</keyword>
<dbReference type="EMBL" id="VSDO01000004">
    <property type="protein sequence ID" value="TYA11733.1"/>
    <property type="molecule type" value="Genomic_DNA"/>
</dbReference>
<dbReference type="GO" id="GO:0016887">
    <property type="term" value="F:ATP hydrolysis activity"/>
    <property type="evidence" value="ECO:0007669"/>
    <property type="project" value="InterPro"/>
</dbReference>
<keyword evidence="4" id="KW-1003">Cell membrane</keyword>
<evidence type="ECO:0000256" key="7">
    <source>
        <dbReference type="ARBA" id="ARBA00022967"/>
    </source>
</evidence>
<feature type="domain" description="ABC transporter" evidence="9">
    <location>
        <begin position="10"/>
        <end position="248"/>
    </location>
</feature>
<dbReference type="GO" id="GO:0042626">
    <property type="term" value="F:ATPase-coupled transmembrane transporter activity"/>
    <property type="evidence" value="ECO:0007669"/>
    <property type="project" value="TreeGrafter"/>
</dbReference>
<evidence type="ECO:0000256" key="8">
    <source>
        <dbReference type="ARBA" id="ARBA00023136"/>
    </source>
</evidence>
<dbReference type="SMART" id="SM00382">
    <property type="entry name" value="AAA"/>
    <property type="match status" value="2"/>
</dbReference>
<gene>
    <name evidence="10" type="ORF">FRY98_18585</name>
</gene>
<dbReference type="PROSITE" id="PS00211">
    <property type="entry name" value="ABC_TRANSPORTER_1"/>
    <property type="match status" value="1"/>
</dbReference>
<evidence type="ECO:0000256" key="1">
    <source>
        <dbReference type="ARBA" id="ARBA00004202"/>
    </source>
</evidence>
<dbReference type="Pfam" id="PF00005">
    <property type="entry name" value="ABC_tran"/>
    <property type="match status" value="2"/>
</dbReference>
<accession>A0A5D0CP81</accession>
<dbReference type="Proteomes" id="UP000325218">
    <property type="component" value="Unassembled WGS sequence"/>
</dbReference>
<evidence type="ECO:0000256" key="3">
    <source>
        <dbReference type="ARBA" id="ARBA00022448"/>
    </source>
</evidence>
<dbReference type="GO" id="GO:0043190">
    <property type="term" value="C:ATP-binding cassette (ABC) transporter complex"/>
    <property type="evidence" value="ECO:0007669"/>
    <property type="project" value="TreeGrafter"/>
</dbReference>
<evidence type="ECO:0000256" key="4">
    <source>
        <dbReference type="ARBA" id="ARBA00022475"/>
    </source>
</evidence>
<name>A0A5D0CP81_9BACL</name>
<dbReference type="AlphaFoldDB" id="A0A5D0CP81"/>
<keyword evidence="6 10" id="KW-0067">ATP-binding</keyword>